<gene>
    <name evidence="1" type="ORF">JWG45_06925</name>
</gene>
<comment type="caution">
    <text evidence="1">The sequence shown here is derived from an EMBL/GenBank/DDBJ whole genome shotgun (WGS) entry which is preliminary data.</text>
</comment>
<reference evidence="1 2" key="1">
    <citation type="submission" date="2021-02" db="EMBL/GenBank/DDBJ databases">
        <title>Leptospira ainlahdjerensis sp. nov., Leptospira ainazelensis sp. nov., Leptospira abararensis sp. nov. and Leptospira chreensis sp. nov., four new species isolated from water sources in Algeria.</title>
        <authorList>
            <person name="Amara Korba A."/>
            <person name="Kainiu M."/>
            <person name="Vincent A.T."/>
            <person name="Mariet J.-F."/>
            <person name="Veyrier F.J."/>
            <person name="Goarant C."/>
            <person name="Picardeau M."/>
        </authorList>
    </citation>
    <scope>NUCLEOTIDE SEQUENCE [LARGE SCALE GENOMIC DNA]</scope>
    <source>
        <strain evidence="1 2">201903070</strain>
    </source>
</reference>
<evidence type="ECO:0000313" key="1">
    <source>
        <dbReference type="EMBL" id="MBM9576885.1"/>
    </source>
</evidence>
<keyword evidence="2" id="KW-1185">Reference proteome</keyword>
<organism evidence="1 2">
    <name type="scientific">Leptospira ainlahdjerensis</name>
    <dbReference type="NCBI Taxonomy" id="2810033"/>
    <lineage>
        <taxon>Bacteria</taxon>
        <taxon>Pseudomonadati</taxon>
        <taxon>Spirochaetota</taxon>
        <taxon>Spirochaetia</taxon>
        <taxon>Leptospirales</taxon>
        <taxon>Leptospiraceae</taxon>
        <taxon>Leptospira</taxon>
    </lineage>
</organism>
<proteinExistence type="predicted"/>
<dbReference type="EMBL" id="JAFFPU010000028">
    <property type="protein sequence ID" value="MBM9576885.1"/>
    <property type="molecule type" value="Genomic_DNA"/>
</dbReference>
<dbReference type="Proteomes" id="UP000724686">
    <property type="component" value="Unassembled WGS sequence"/>
</dbReference>
<evidence type="ECO:0000313" key="2">
    <source>
        <dbReference type="Proteomes" id="UP000724686"/>
    </source>
</evidence>
<accession>A0ABS2U951</accession>
<protein>
    <submittedName>
        <fullName evidence="1">Uncharacterized protein</fullName>
    </submittedName>
</protein>
<sequence length="119" mass="13564">MNRLGKTRLGSIFSLELEDNGNTNNGSEIFTGLTLYVFPSTASDHFKLTLNVLDSNEAKIGTVIKEEKVVLWQQLFPIFALPFYYFPSVVKQTQDDLITSVFAEAYHQGYFFKNKAKKK</sequence>
<name>A0ABS2U951_9LEPT</name>